<comment type="caution">
    <text evidence="4">The sequence shown here is derived from an EMBL/GenBank/DDBJ whole genome shotgun (WGS) entry which is preliminary data.</text>
</comment>
<feature type="transmembrane region" description="Helical" evidence="2">
    <location>
        <begin position="32"/>
        <end position="54"/>
    </location>
</feature>
<dbReference type="Pfam" id="PF13400">
    <property type="entry name" value="Tad"/>
    <property type="match status" value="1"/>
</dbReference>
<name>A0ABV5G5I6_9MICC</name>
<accession>A0ABV5G5I6</accession>
<keyword evidence="2" id="KW-0472">Membrane</keyword>
<keyword evidence="5" id="KW-1185">Reference proteome</keyword>
<proteinExistence type="predicted"/>
<evidence type="ECO:0000259" key="3">
    <source>
        <dbReference type="Pfam" id="PF13400"/>
    </source>
</evidence>
<keyword evidence="2" id="KW-1133">Transmembrane helix</keyword>
<gene>
    <name evidence="4" type="ORF">ACFFX0_24330</name>
</gene>
<sequence length="163" mass="16698">MRARPPWQDPRQDEAKRDQGVMGAGDEGQTTVLVVGLTVVCLLLATVILAVTTVNLEARKLLSAADGATMAAADSFTITIEEGGHAPVLADAEAAEAVAGYLAAAGSHGRFDGLVVESVSVGDGGQTVDVVLTATAHPPIVNWIVPDGIRIVATSSSRTALTR</sequence>
<evidence type="ECO:0000313" key="5">
    <source>
        <dbReference type="Proteomes" id="UP001589575"/>
    </source>
</evidence>
<evidence type="ECO:0000313" key="4">
    <source>
        <dbReference type="EMBL" id="MFB9074151.1"/>
    </source>
</evidence>
<evidence type="ECO:0000256" key="2">
    <source>
        <dbReference type="SAM" id="Phobius"/>
    </source>
</evidence>
<feature type="compositionally biased region" description="Basic and acidic residues" evidence="1">
    <location>
        <begin position="10"/>
        <end position="19"/>
    </location>
</feature>
<reference evidence="4 5" key="1">
    <citation type="submission" date="2024-09" db="EMBL/GenBank/DDBJ databases">
        <authorList>
            <person name="Sun Q."/>
            <person name="Mori K."/>
        </authorList>
    </citation>
    <scope>NUCLEOTIDE SEQUENCE [LARGE SCALE GENOMIC DNA]</scope>
    <source>
        <strain evidence="4 5">CCM 7609</strain>
    </source>
</reference>
<dbReference type="InterPro" id="IPR028087">
    <property type="entry name" value="Tad_N"/>
</dbReference>
<evidence type="ECO:0000256" key="1">
    <source>
        <dbReference type="SAM" id="MobiDB-lite"/>
    </source>
</evidence>
<dbReference type="EMBL" id="JBHMFI010000002">
    <property type="protein sequence ID" value="MFB9074151.1"/>
    <property type="molecule type" value="Genomic_DNA"/>
</dbReference>
<organism evidence="4 5">
    <name type="scientific">Citricoccus parietis</name>
    <dbReference type="NCBI Taxonomy" id="592307"/>
    <lineage>
        <taxon>Bacteria</taxon>
        <taxon>Bacillati</taxon>
        <taxon>Actinomycetota</taxon>
        <taxon>Actinomycetes</taxon>
        <taxon>Micrococcales</taxon>
        <taxon>Micrococcaceae</taxon>
        <taxon>Citricoccus</taxon>
    </lineage>
</organism>
<keyword evidence="2" id="KW-0812">Transmembrane</keyword>
<protein>
    <submittedName>
        <fullName evidence="4">Pilus assembly protein TadG-related protein</fullName>
    </submittedName>
</protein>
<feature type="domain" description="Putative Flp pilus-assembly TadG-like N-terminal" evidence="3">
    <location>
        <begin position="28"/>
        <end position="74"/>
    </location>
</feature>
<dbReference type="Proteomes" id="UP001589575">
    <property type="component" value="Unassembled WGS sequence"/>
</dbReference>
<feature type="region of interest" description="Disordered" evidence="1">
    <location>
        <begin position="1"/>
        <end position="23"/>
    </location>
</feature>